<dbReference type="PANTHER" id="PTHR42715">
    <property type="entry name" value="BETA-GLUCOSIDASE"/>
    <property type="match status" value="1"/>
</dbReference>
<feature type="transmembrane region" description="Helical" evidence="3">
    <location>
        <begin position="953"/>
        <end position="973"/>
    </location>
</feature>
<dbReference type="RefSeq" id="WP_186920383.1">
    <property type="nucleotide sequence ID" value="NZ_JACOPQ010000021.1"/>
</dbReference>
<dbReference type="InterPro" id="IPR001764">
    <property type="entry name" value="Glyco_hydro_3_N"/>
</dbReference>
<feature type="domain" description="Fibronectin type III-like" evidence="4">
    <location>
        <begin position="439"/>
        <end position="520"/>
    </location>
</feature>
<proteinExistence type="inferred from homology"/>
<comment type="similarity">
    <text evidence="1">Belongs to the glycosyl hydrolase 3 family.</text>
</comment>
<evidence type="ECO:0000256" key="3">
    <source>
        <dbReference type="SAM" id="Phobius"/>
    </source>
</evidence>
<reference evidence="5" key="1">
    <citation type="submission" date="2020-08" db="EMBL/GenBank/DDBJ databases">
        <title>Genome public.</title>
        <authorList>
            <person name="Liu C."/>
            <person name="Sun Q."/>
        </authorList>
    </citation>
    <scope>NUCLEOTIDE SEQUENCE</scope>
    <source>
        <strain evidence="5">NSJ-52</strain>
    </source>
</reference>
<accession>A0A8J6MDT8</accession>
<dbReference type="Proteomes" id="UP000607645">
    <property type="component" value="Unassembled WGS sequence"/>
</dbReference>
<keyword evidence="6" id="KW-1185">Reference proteome</keyword>
<dbReference type="Gene3D" id="3.40.50.1700">
    <property type="entry name" value="Glycoside hydrolase family 3 C-terminal domain"/>
    <property type="match status" value="1"/>
</dbReference>
<dbReference type="Pfam" id="PF01915">
    <property type="entry name" value="Glyco_hydro_3_C"/>
    <property type="match status" value="1"/>
</dbReference>
<dbReference type="InterPro" id="IPR036962">
    <property type="entry name" value="Glyco_hydro_3_N_sf"/>
</dbReference>
<evidence type="ECO:0000313" key="5">
    <source>
        <dbReference type="EMBL" id="MBC5738755.1"/>
    </source>
</evidence>
<comment type="caution">
    <text evidence="5">The sequence shown here is derived from an EMBL/GenBank/DDBJ whole genome shotgun (WGS) entry which is preliminary data.</text>
</comment>
<dbReference type="InterPro" id="IPR002772">
    <property type="entry name" value="Glyco_hydro_3_C"/>
</dbReference>
<keyword evidence="3" id="KW-0812">Transmembrane</keyword>
<dbReference type="GO" id="GO:0004553">
    <property type="term" value="F:hydrolase activity, hydrolyzing O-glycosyl compounds"/>
    <property type="evidence" value="ECO:0007669"/>
    <property type="project" value="InterPro"/>
</dbReference>
<evidence type="ECO:0000256" key="2">
    <source>
        <dbReference type="ARBA" id="ARBA00022801"/>
    </source>
</evidence>
<dbReference type="Pfam" id="PF00933">
    <property type="entry name" value="Glyco_hydro_3"/>
    <property type="match status" value="1"/>
</dbReference>
<dbReference type="Gene3D" id="2.60.40.10">
    <property type="entry name" value="Immunoglobulins"/>
    <property type="match status" value="1"/>
</dbReference>
<feature type="transmembrane region" description="Helical" evidence="3">
    <location>
        <begin position="20"/>
        <end position="40"/>
    </location>
</feature>
<protein>
    <submittedName>
        <fullName evidence="5">Glycoside hydrolase family 3 C-terminal domain-containing protein</fullName>
    </submittedName>
</protein>
<dbReference type="PRINTS" id="PR00133">
    <property type="entry name" value="GLHYDRLASE3"/>
</dbReference>
<dbReference type="SUPFAM" id="SSF52279">
    <property type="entry name" value="Beta-D-glucan exohydrolase, C-terminal domain"/>
    <property type="match status" value="1"/>
</dbReference>
<dbReference type="SUPFAM" id="SSF51445">
    <property type="entry name" value="(Trans)glycosidases"/>
    <property type="match status" value="1"/>
</dbReference>
<dbReference type="EMBL" id="JACOPQ010000021">
    <property type="protein sequence ID" value="MBC5738755.1"/>
    <property type="molecule type" value="Genomic_DNA"/>
</dbReference>
<dbReference type="Gene3D" id="3.20.20.300">
    <property type="entry name" value="Glycoside hydrolase, family 3, N-terminal domain"/>
    <property type="match status" value="1"/>
</dbReference>
<dbReference type="InterPro" id="IPR050288">
    <property type="entry name" value="Cellulose_deg_GH3"/>
</dbReference>
<keyword evidence="2 5" id="KW-0378">Hydrolase</keyword>
<evidence type="ECO:0000313" key="6">
    <source>
        <dbReference type="Proteomes" id="UP000607645"/>
    </source>
</evidence>
<evidence type="ECO:0000256" key="1">
    <source>
        <dbReference type="ARBA" id="ARBA00005336"/>
    </source>
</evidence>
<dbReference type="InterPro" id="IPR026891">
    <property type="entry name" value="Fn3-like"/>
</dbReference>
<dbReference type="SMART" id="SM01217">
    <property type="entry name" value="Fn3_like"/>
    <property type="match status" value="1"/>
</dbReference>
<dbReference type="InterPro" id="IPR013783">
    <property type="entry name" value="Ig-like_fold"/>
</dbReference>
<dbReference type="PANTHER" id="PTHR42715:SF10">
    <property type="entry name" value="BETA-GLUCOSIDASE"/>
    <property type="match status" value="1"/>
</dbReference>
<gene>
    <name evidence="5" type="ORF">H8S62_17225</name>
</gene>
<dbReference type="AlphaFoldDB" id="A0A8J6MDT8"/>
<dbReference type="InterPro" id="IPR017853">
    <property type="entry name" value="GH"/>
</dbReference>
<keyword evidence="3" id="KW-1133">Transmembrane helix</keyword>
<sequence>MNVFKKIGGGVRFLWKRCRAFTITGTSLIALLLAVNLIILQVPLISNTFNTIFGEGGRVLQSGDPGTAEYFTPTEGIGTKSDALAAANAVNERSCAEGFVLLKNDGALPLGNYDKISVFGMNSVDLVYGGTGSAEKDSGDSVDLYKSLADSGIAYNPELKRFYDNQKAAGKGRPKSPSMGDILTGFATGELALSEYAGGLDAYVGDYTDAALMVVSRIGGEAYDLPTMSLDTPGRNDGTEHYLELDDNEEALLEALCAEDSQFDNVILLINCGTSMELGFLRDDGRFNGKLKGALWVGTTGGTGMEALGRILIGAVNPSGRLVDTYAADFTQTPSYKNFGTNNGQGNTYFVSGTEQNAHFVDYEEGIYVGYRYYETRGAGDEKWYDQNVVYPFGYGLSYTDFSWEIEDSSGIQNVSVSKDGKYTIRIRVTNNGVYPGKDVVQLYGHAPYTEGGIEKSEVVLLDFAKTKVIQAGGADYDVVELTFDPYYLASYDYQGVKAPGGGYVLEAGQGYKLYVSRNAHDRAMEIPFRVDADIFFNEAVAEGYAVENRFDDVSGHIETYFTRSDWSATFPTAPTEEDRAVGQELIDSMSLEAYIGSGTEVDLDKPWYSARKPRQKRSPMDYGSTEYKLYDLIGKSYDDPLWDKLLNQLTYGEMRYLIGTGNFNTAELKGIGKPKTTDPDGPAGFTNFMTVIDTTATVYDTCFYASECVIAATWNVELAEEMGKAVGDEALVGNERGDGRPYSGWYAPAVNIHRNPFGGRNWEYYSEDSFLSGRMAAQVIQGAKSRGVYTYVKHFAVNDQETHRDANGLITWLSEQSLREIYLRPFEMAVKEGGSSAMMSSFNRIGTVWAGGSYELLTDILRGEWGFQGAVVTDYNTNAYMYPDQMIRAGGDIDLMQDKQPSASGEVVTASHQTAIRRAAKNILFTVVNSSAMNGMGEGIVYRDTLPPWQTFMYAVDAAAAAALIAWGALAVRKGRKKEAAECCFM</sequence>
<keyword evidence="3" id="KW-0472">Membrane</keyword>
<dbReference type="GO" id="GO:0005975">
    <property type="term" value="P:carbohydrate metabolic process"/>
    <property type="evidence" value="ECO:0007669"/>
    <property type="project" value="InterPro"/>
</dbReference>
<organism evidence="5 6">
    <name type="scientific">Lawsonibacter faecis</name>
    <dbReference type="NCBI Taxonomy" id="2763052"/>
    <lineage>
        <taxon>Bacteria</taxon>
        <taxon>Bacillati</taxon>
        <taxon>Bacillota</taxon>
        <taxon>Clostridia</taxon>
        <taxon>Eubacteriales</taxon>
        <taxon>Oscillospiraceae</taxon>
        <taxon>Lawsonibacter</taxon>
    </lineage>
</organism>
<evidence type="ECO:0000259" key="4">
    <source>
        <dbReference type="SMART" id="SM01217"/>
    </source>
</evidence>
<name>A0A8J6MDT8_9FIRM</name>
<dbReference type="InterPro" id="IPR036881">
    <property type="entry name" value="Glyco_hydro_3_C_sf"/>
</dbReference>